<comment type="function">
    <text evidence="10">Part of the ABC transporter complex hrt involved in hemin import. Responsible for energy coupling to the transport system.</text>
</comment>
<evidence type="ECO:0000256" key="3">
    <source>
        <dbReference type="ARBA" id="ARBA00022448"/>
    </source>
</evidence>
<keyword evidence="6 12" id="KW-0067">ATP-binding</keyword>
<reference evidence="12 13" key="1">
    <citation type="submission" date="2018-03" db="EMBL/GenBank/DDBJ databases">
        <authorList>
            <person name="Gulvik C.A."/>
        </authorList>
    </citation>
    <scope>NUCLEOTIDE SEQUENCE [LARGE SCALE GENOMIC DNA]</scope>
    <source>
        <strain evidence="12 13">JCM 31581</strain>
    </source>
</reference>
<dbReference type="GO" id="GO:0016887">
    <property type="term" value="F:ATP hydrolysis activity"/>
    <property type="evidence" value="ECO:0007669"/>
    <property type="project" value="InterPro"/>
</dbReference>
<evidence type="ECO:0000259" key="11">
    <source>
        <dbReference type="PROSITE" id="PS50893"/>
    </source>
</evidence>
<evidence type="ECO:0000313" key="13">
    <source>
        <dbReference type="Proteomes" id="UP000277864"/>
    </source>
</evidence>
<dbReference type="EMBL" id="PXZH01000001">
    <property type="protein sequence ID" value="RST89796.1"/>
    <property type="molecule type" value="Genomic_DNA"/>
</dbReference>
<evidence type="ECO:0000313" key="12">
    <source>
        <dbReference type="EMBL" id="RST89796.1"/>
    </source>
</evidence>
<comment type="subcellular location">
    <subcellularLocation>
        <location evidence="1">Cell membrane</location>
        <topology evidence="1">Peripheral membrane protein</topology>
    </subcellularLocation>
</comment>
<dbReference type="SMART" id="SM00382">
    <property type="entry name" value="AAA"/>
    <property type="match status" value="1"/>
</dbReference>
<comment type="similarity">
    <text evidence="8">Belongs to the ABC transporter superfamily. HrtA family.</text>
</comment>
<dbReference type="InterPro" id="IPR017871">
    <property type="entry name" value="ABC_transporter-like_CS"/>
</dbReference>
<evidence type="ECO:0000256" key="8">
    <source>
        <dbReference type="ARBA" id="ARBA00024359"/>
    </source>
</evidence>
<comment type="caution">
    <text evidence="12">The sequence shown here is derived from an EMBL/GenBank/DDBJ whole genome shotgun (WGS) entry which is preliminary data.</text>
</comment>
<name>A0A3S0GEA0_9ENTE</name>
<evidence type="ECO:0000256" key="9">
    <source>
        <dbReference type="ARBA" id="ARBA00024432"/>
    </source>
</evidence>
<organism evidence="12 13">
    <name type="scientific">Vagococcus humatus</name>
    <dbReference type="NCBI Taxonomy" id="1889241"/>
    <lineage>
        <taxon>Bacteria</taxon>
        <taxon>Bacillati</taxon>
        <taxon>Bacillota</taxon>
        <taxon>Bacilli</taxon>
        <taxon>Lactobacillales</taxon>
        <taxon>Enterococcaceae</taxon>
        <taxon>Vagococcus</taxon>
    </lineage>
</organism>
<dbReference type="OrthoDB" id="9791546at2"/>
<sequence>MNSVISIQQLSKTFSSGETEVTVLHHINCHIKKGELVAIIGPSGSGKSTLLTIMAGLQEPTEGEVMIEEVTLNQLSSKEKSDLRFNKIGFILQSSNLVDFLTVSHQFDFVDKVGKGSPKTDLKKSLMKRLDITHLNKKYPAQLSGGERQRVAIALALYHQPAIILADEPTASLDGKRAKEVAKLLASLAHSEEKGIVMVTHDDRLLPYCDRVLKIEDGYLT</sequence>
<dbReference type="PANTHER" id="PTHR24220:SF666">
    <property type="entry name" value="HEMIN IMPORT ATP-BINDING PROTEIN HRTA-RELATED"/>
    <property type="match status" value="1"/>
</dbReference>
<feature type="domain" description="ABC transporter" evidence="11">
    <location>
        <begin position="5"/>
        <end position="220"/>
    </location>
</feature>
<dbReference type="InterPro" id="IPR015854">
    <property type="entry name" value="ABC_transpr_LolD-like"/>
</dbReference>
<evidence type="ECO:0000256" key="4">
    <source>
        <dbReference type="ARBA" id="ARBA00022475"/>
    </source>
</evidence>
<dbReference type="InterPro" id="IPR003593">
    <property type="entry name" value="AAA+_ATPase"/>
</dbReference>
<keyword evidence="3" id="KW-0813">Transport</keyword>
<dbReference type="RefSeq" id="WP_125942406.1">
    <property type="nucleotide sequence ID" value="NZ_PXZH01000001.1"/>
</dbReference>
<dbReference type="SUPFAM" id="SSF52540">
    <property type="entry name" value="P-loop containing nucleoside triphosphate hydrolases"/>
    <property type="match status" value="1"/>
</dbReference>
<dbReference type="InterPro" id="IPR017911">
    <property type="entry name" value="MacB-like_ATP-bd"/>
</dbReference>
<dbReference type="GO" id="GO:0022857">
    <property type="term" value="F:transmembrane transporter activity"/>
    <property type="evidence" value="ECO:0007669"/>
    <property type="project" value="TreeGrafter"/>
</dbReference>
<dbReference type="InterPro" id="IPR027417">
    <property type="entry name" value="P-loop_NTPase"/>
</dbReference>
<dbReference type="Gene3D" id="3.40.50.300">
    <property type="entry name" value="P-loop containing nucleotide triphosphate hydrolases"/>
    <property type="match status" value="1"/>
</dbReference>
<evidence type="ECO:0000256" key="2">
    <source>
        <dbReference type="ARBA" id="ARBA00011131"/>
    </source>
</evidence>
<dbReference type="AlphaFoldDB" id="A0A3S0GEA0"/>
<accession>A0A3S0GEA0</accession>
<evidence type="ECO:0000256" key="5">
    <source>
        <dbReference type="ARBA" id="ARBA00022741"/>
    </source>
</evidence>
<dbReference type="Pfam" id="PF00005">
    <property type="entry name" value="ABC_tran"/>
    <property type="match status" value="1"/>
</dbReference>
<proteinExistence type="inferred from homology"/>
<dbReference type="PROSITE" id="PS50893">
    <property type="entry name" value="ABC_TRANSPORTER_2"/>
    <property type="match status" value="1"/>
</dbReference>
<dbReference type="PANTHER" id="PTHR24220">
    <property type="entry name" value="IMPORT ATP-BINDING PROTEIN"/>
    <property type="match status" value="1"/>
</dbReference>
<keyword evidence="7" id="KW-0472">Membrane</keyword>
<evidence type="ECO:0000256" key="1">
    <source>
        <dbReference type="ARBA" id="ARBA00004202"/>
    </source>
</evidence>
<evidence type="ECO:0000256" key="6">
    <source>
        <dbReference type="ARBA" id="ARBA00022840"/>
    </source>
</evidence>
<evidence type="ECO:0000256" key="10">
    <source>
        <dbReference type="ARBA" id="ARBA00024721"/>
    </source>
</evidence>
<keyword evidence="13" id="KW-1185">Reference proteome</keyword>
<dbReference type="InterPro" id="IPR003439">
    <property type="entry name" value="ABC_transporter-like_ATP-bd"/>
</dbReference>
<comment type="subunit">
    <text evidence="2">The complex is composed of two ATP-binding proteins (HrtA), two transmembrane proteins (HrtB) and a solute-binding protein.</text>
</comment>
<keyword evidence="5" id="KW-0547">Nucleotide-binding</keyword>
<dbReference type="CDD" id="cd03255">
    <property type="entry name" value="ABC_MJ0796_LolCDE_FtsE"/>
    <property type="match status" value="1"/>
</dbReference>
<keyword evidence="4" id="KW-1003">Cell membrane</keyword>
<protein>
    <recommendedName>
        <fullName evidence="9">Putative hemin import ATP-binding protein HrtA</fullName>
    </recommendedName>
</protein>
<dbReference type="Proteomes" id="UP000277864">
    <property type="component" value="Unassembled WGS sequence"/>
</dbReference>
<dbReference type="PROSITE" id="PS00211">
    <property type="entry name" value="ABC_TRANSPORTER_1"/>
    <property type="match status" value="1"/>
</dbReference>
<gene>
    <name evidence="12" type="ORF">C7P63_01580</name>
</gene>
<dbReference type="GO" id="GO:0005524">
    <property type="term" value="F:ATP binding"/>
    <property type="evidence" value="ECO:0007669"/>
    <property type="project" value="UniProtKB-KW"/>
</dbReference>
<dbReference type="GO" id="GO:0005886">
    <property type="term" value="C:plasma membrane"/>
    <property type="evidence" value="ECO:0007669"/>
    <property type="project" value="UniProtKB-SubCell"/>
</dbReference>
<evidence type="ECO:0000256" key="7">
    <source>
        <dbReference type="ARBA" id="ARBA00023136"/>
    </source>
</evidence>